<dbReference type="CDD" id="cd01650">
    <property type="entry name" value="RT_nLTR_like"/>
    <property type="match status" value="1"/>
</dbReference>
<dbReference type="InParanoid" id="A0A803J6H5"/>
<reference evidence="2" key="2">
    <citation type="submission" date="2021-03" db="UniProtKB">
        <authorList>
            <consortium name="Ensembl"/>
        </authorList>
    </citation>
    <scope>IDENTIFICATION</scope>
</reference>
<accession>A0A803J6H5</accession>
<sequence length="341" mass="39012">MCANYRPIALLNTDLKLFSKILANRLAPILTKMINADQVGFILGRQAGDNTRRTINLIDVLNRQKKQALILSLDAEKAFDRLDWSYLFALLQHLNLRGPYLQALYALYSTPTTTLKLPGHSNTPIRIHNGTRQGCPLSPLLYALSIEPLAANIRNHPDIKGVEMGTDHYKIALFADDVLLTLTNPQISLPSVHKLLETYSTLSGYKINVTKTEALPLHIPPLTQEALKSTFKYNWKKEYISYLGTRITPRYETLYSQNFLPLLHEVKSKLQKWAEYPISWFGKIASIKMSILPKFLYLFETLPVRVPPTTFKTTQAMLHNFIWGKKRHRINKRTLTSPTKL</sequence>
<reference evidence="2" key="1">
    <citation type="journal article" date="2010" name="Science">
        <title>The genome of the Western clawed frog Xenopus tropicalis.</title>
        <authorList>
            <person name="Hellsten U."/>
            <person name="Harland R.M."/>
            <person name="Gilchrist M.J."/>
            <person name="Hendrix D."/>
            <person name="Jurka J."/>
            <person name="Kapitonov V."/>
            <person name="Ovcharenko I."/>
            <person name="Putnam N.H."/>
            <person name="Shu S."/>
            <person name="Taher L."/>
            <person name="Blitz I.L."/>
            <person name="Blumberg B."/>
            <person name="Dichmann D.S."/>
            <person name="Dubchak I."/>
            <person name="Amaya E."/>
            <person name="Detter J.C."/>
            <person name="Fletcher R."/>
            <person name="Gerhard D.S."/>
            <person name="Goodstein D."/>
            <person name="Graves T."/>
            <person name="Grigoriev I.V."/>
            <person name="Grimwood J."/>
            <person name="Kawashima T."/>
            <person name="Lindquist E."/>
            <person name="Lucas S.M."/>
            <person name="Mead P.E."/>
            <person name="Mitros T."/>
            <person name="Ogino H."/>
            <person name="Ohta Y."/>
            <person name="Poliakov A.V."/>
            <person name="Pollet N."/>
            <person name="Robert J."/>
            <person name="Salamov A."/>
            <person name="Sater A.K."/>
            <person name="Schmutz J."/>
            <person name="Terry A."/>
            <person name="Vize P.D."/>
            <person name="Warren W.C."/>
            <person name="Wells D."/>
            <person name="Wills A."/>
            <person name="Wilson R.K."/>
            <person name="Zimmerman L.B."/>
            <person name="Zorn A.M."/>
            <person name="Grainger R."/>
            <person name="Grammer T."/>
            <person name="Khokha M.K."/>
            <person name="Richardson P.M."/>
            <person name="Rokhsar D.S."/>
        </authorList>
    </citation>
    <scope>NUCLEOTIDE SEQUENCE [LARGE SCALE GENOMIC DNA]</scope>
    <source>
        <strain evidence="2">Nigerian</strain>
    </source>
</reference>
<dbReference type="AlphaFoldDB" id="A0A803J6H5"/>
<dbReference type="SUPFAM" id="SSF56672">
    <property type="entry name" value="DNA/RNA polymerases"/>
    <property type="match status" value="1"/>
</dbReference>
<dbReference type="GeneTree" id="ENSGT00940000165023"/>
<evidence type="ECO:0000259" key="1">
    <source>
        <dbReference type="PROSITE" id="PS50878"/>
    </source>
</evidence>
<dbReference type="Ensembl" id="ENSXETT00000121406">
    <property type="protein sequence ID" value="ENSXETP00000103407"/>
    <property type="gene ID" value="ENSXETG00000045688"/>
</dbReference>
<organism evidence="2">
    <name type="scientific">Xenopus tropicalis</name>
    <name type="common">Western clawed frog</name>
    <name type="synonym">Silurana tropicalis</name>
    <dbReference type="NCBI Taxonomy" id="8364"/>
    <lineage>
        <taxon>Eukaryota</taxon>
        <taxon>Metazoa</taxon>
        <taxon>Chordata</taxon>
        <taxon>Craniata</taxon>
        <taxon>Vertebrata</taxon>
        <taxon>Euteleostomi</taxon>
        <taxon>Amphibia</taxon>
        <taxon>Batrachia</taxon>
        <taxon>Anura</taxon>
        <taxon>Pipoidea</taxon>
        <taxon>Pipidae</taxon>
        <taxon>Xenopodinae</taxon>
        <taxon>Xenopus</taxon>
        <taxon>Silurana</taxon>
    </lineage>
</organism>
<dbReference type="Pfam" id="PF00078">
    <property type="entry name" value="RVT_1"/>
    <property type="match status" value="1"/>
</dbReference>
<dbReference type="PROSITE" id="PS50878">
    <property type="entry name" value="RT_POL"/>
    <property type="match status" value="1"/>
</dbReference>
<feature type="domain" description="Reverse transcriptase" evidence="1">
    <location>
        <begin position="1"/>
        <end position="247"/>
    </location>
</feature>
<proteinExistence type="predicted"/>
<evidence type="ECO:0000313" key="2">
    <source>
        <dbReference type="Ensembl" id="ENSXETP00000103407"/>
    </source>
</evidence>
<protein>
    <recommendedName>
        <fullName evidence="1">Reverse transcriptase domain-containing protein</fullName>
    </recommendedName>
</protein>
<dbReference type="PANTHER" id="PTHR31635:SF196">
    <property type="entry name" value="REVERSE TRANSCRIPTASE DOMAIN-CONTAINING PROTEIN-RELATED"/>
    <property type="match status" value="1"/>
</dbReference>
<dbReference type="InterPro" id="IPR043502">
    <property type="entry name" value="DNA/RNA_pol_sf"/>
</dbReference>
<dbReference type="PANTHER" id="PTHR31635">
    <property type="entry name" value="REVERSE TRANSCRIPTASE DOMAIN-CONTAINING PROTEIN-RELATED"/>
    <property type="match status" value="1"/>
</dbReference>
<name>A0A803J6H5_XENTR</name>
<dbReference type="InterPro" id="IPR000477">
    <property type="entry name" value="RT_dom"/>
</dbReference>